<dbReference type="Proteomes" id="UP000477386">
    <property type="component" value="Unassembled WGS sequence"/>
</dbReference>
<dbReference type="RefSeq" id="WP_164040006.1">
    <property type="nucleotide sequence ID" value="NZ_JAAGNZ010000001.1"/>
</dbReference>
<reference evidence="2 3" key="1">
    <citation type="submission" date="2020-02" db="EMBL/GenBank/DDBJ databases">
        <title>Draft genome sequence of two Spirosoma agri KCTC 52727 and Spirosoma terrae KCTC 52035.</title>
        <authorList>
            <person name="Rojas J."/>
            <person name="Ambika Manirajan B."/>
            <person name="Ratering S."/>
            <person name="Suarez C."/>
            <person name="Schnell S."/>
        </authorList>
    </citation>
    <scope>NUCLEOTIDE SEQUENCE [LARGE SCALE GENOMIC DNA]</scope>
    <source>
        <strain evidence="2 3">KCTC 52727</strain>
    </source>
</reference>
<feature type="domain" description="F5/8 type C" evidence="1">
    <location>
        <begin position="283"/>
        <end position="439"/>
    </location>
</feature>
<evidence type="ECO:0000313" key="2">
    <source>
        <dbReference type="EMBL" id="NEU68301.1"/>
    </source>
</evidence>
<protein>
    <submittedName>
        <fullName evidence="2">Discoidin domain-containing protein</fullName>
    </submittedName>
</protein>
<dbReference type="EMBL" id="JAAGNZ010000001">
    <property type="protein sequence ID" value="NEU68301.1"/>
    <property type="molecule type" value="Genomic_DNA"/>
</dbReference>
<gene>
    <name evidence="2" type="ORF">GK091_15520</name>
</gene>
<keyword evidence="3" id="KW-1185">Reference proteome</keyword>
<dbReference type="Pfam" id="PF00754">
    <property type="entry name" value="F5_F8_type_C"/>
    <property type="match status" value="1"/>
</dbReference>
<evidence type="ECO:0000259" key="1">
    <source>
        <dbReference type="PROSITE" id="PS50022"/>
    </source>
</evidence>
<proteinExistence type="predicted"/>
<name>A0A6M0ILL7_9BACT</name>
<dbReference type="SUPFAM" id="SSF49785">
    <property type="entry name" value="Galactose-binding domain-like"/>
    <property type="match status" value="1"/>
</dbReference>
<evidence type="ECO:0000313" key="3">
    <source>
        <dbReference type="Proteomes" id="UP000477386"/>
    </source>
</evidence>
<dbReference type="InterPro" id="IPR008979">
    <property type="entry name" value="Galactose-bd-like_sf"/>
</dbReference>
<dbReference type="PROSITE" id="PS50022">
    <property type="entry name" value="FA58C_3"/>
    <property type="match status" value="1"/>
</dbReference>
<sequence>MSNPVSEITLTTGGYGTKGFTFSVLSNEAGHLDDKREQVEDPYFDKDYNNDPFVAGIVYRFLGYHPVHMADEELIRVVFKETGGYDIVDPSEENSTGSSSLTSLVARSNDLDRDAVYRAFLRSLAPETLLLLGQTVLTTISANPSLKQLFCAIAATCNLSGTVTKTYTATNIIQWSPVSILAPLYDASLDFVNCSQCGGWVYDLNNLNTPAKLRVFINGIFAGIATATFARPEVADVLGLSGATTHICGWTFTIPDVFKNGEPITVEIRPLSGTTAFRYSPRTSDFACVSLSNLIDVAVDATVTAPDSGFGPIWVAEHLTDDDPDSAYTTPCVGETEPVTIRVDLGGTAAPQQIRLVPNNFSDGADWLPVDYQLSGSTDGITWFVLATVTNQARTTQEIVLPVETDLDANYRSLRYVRLVTSKNSNAGGACNYVRLNSIRIMAPSKTPDGGTPPTRLPKKLEILGPLGQNEGAQTNQKVWLTYTNGDTEDVTAASNKTTGGDFSLTWGADGVLFAAVNSTPNDTRSPTLTAAYLGLNASKVIQIYDASITRYITGYRIDRIETSQAIIEGGPQAHFKVVALFNQAPLEEQYTESGAYSINTPYPDGMTATTGMNAIGTVTLPMGSITANLTRTLRFTFPAGGGYVEKLIDLINVADTAVFDKYEIVGPTEAVEGGSDPEYSIDAVYTNGSRQNYIDSQGAYGLFEPYPPGVDLIALADSRTKIHTPINSITADVPGKIFFTFGNGAVIEKAIVFKNVANQTTPLSIAKVTVFHPTGWHSILPSSGTVSENLVILVRIEGTNAANADVRSRYLQSRNDATYGVMQKLDYNAQTSWGTLPPGYTHVTFFADEDFSNTTRALNIFAVKLQTVANSEVQPHYLPQASTPDHTTVQLYPL</sequence>
<dbReference type="InterPro" id="IPR000421">
    <property type="entry name" value="FA58C"/>
</dbReference>
<dbReference type="Gene3D" id="2.60.120.260">
    <property type="entry name" value="Galactose-binding domain-like"/>
    <property type="match status" value="1"/>
</dbReference>
<comment type="caution">
    <text evidence="2">The sequence shown here is derived from an EMBL/GenBank/DDBJ whole genome shotgun (WGS) entry which is preliminary data.</text>
</comment>
<accession>A0A6M0ILL7</accession>
<organism evidence="2 3">
    <name type="scientific">Spirosoma agri</name>
    <dbReference type="NCBI Taxonomy" id="1987381"/>
    <lineage>
        <taxon>Bacteria</taxon>
        <taxon>Pseudomonadati</taxon>
        <taxon>Bacteroidota</taxon>
        <taxon>Cytophagia</taxon>
        <taxon>Cytophagales</taxon>
        <taxon>Cytophagaceae</taxon>
        <taxon>Spirosoma</taxon>
    </lineage>
</organism>
<dbReference type="AlphaFoldDB" id="A0A6M0ILL7"/>